<protein>
    <submittedName>
        <fullName evidence="1">Uncharacterized protein</fullName>
    </submittedName>
</protein>
<sequence>MAWKYRDFNYRVTAAMMDEKLFLSGYLLLGQAHATPSEIQYRDFNYRVTAAMTGEGRAFLSGCLLLDQVCATPSVPFGPKLKRPRTSSTS</sequence>
<name>A0ABP0FRA1_CLALP</name>
<evidence type="ECO:0000313" key="1">
    <source>
        <dbReference type="EMBL" id="CAK8682162.1"/>
    </source>
</evidence>
<dbReference type="Proteomes" id="UP001642483">
    <property type="component" value="Unassembled WGS sequence"/>
</dbReference>
<gene>
    <name evidence="1" type="ORF">CVLEPA_LOCUS12850</name>
</gene>
<organism evidence="1 2">
    <name type="scientific">Clavelina lepadiformis</name>
    <name type="common">Light-bulb sea squirt</name>
    <name type="synonym">Ascidia lepadiformis</name>
    <dbReference type="NCBI Taxonomy" id="159417"/>
    <lineage>
        <taxon>Eukaryota</taxon>
        <taxon>Metazoa</taxon>
        <taxon>Chordata</taxon>
        <taxon>Tunicata</taxon>
        <taxon>Ascidiacea</taxon>
        <taxon>Aplousobranchia</taxon>
        <taxon>Clavelinidae</taxon>
        <taxon>Clavelina</taxon>
    </lineage>
</organism>
<evidence type="ECO:0000313" key="2">
    <source>
        <dbReference type="Proteomes" id="UP001642483"/>
    </source>
</evidence>
<keyword evidence="2" id="KW-1185">Reference proteome</keyword>
<reference evidence="1 2" key="1">
    <citation type="submission" date="2024-02" db="EMBL/GenBank/DDBJ databases">
        <authorList>
            <person name="Daric V."/>
            <person name="Darras S."/>
        </authorList>
    </citation>
    <scope>NUCLEOTIDE SEQUENCE [LARGE SCALE GENOMIC DNA]</scope>
</reference>
<proteinExistence type="predicted"/>
<dbReference type="EMBL" id="CAWYQH010000090">
    <property type="protein sequence ID" value="CAK8682162.1"/>
    <property type="molecule type" value="Genomic_DNA"/>
</dbReference>
<comment type="caution">
    <text evidence="1">The sequence shown here is derived from an EMBL/GenBank/DDBJ whole genome shotgun (WGS) entry which is preliminary data.</text>
</comment>
<accession>A0ABP0FRA1</accession>